<dbReference type="OrthoDB" id="21204at2759"/>
<gene>
    <name evidence="8" type="ORF">AXF42_Ash011079</name>
</gene>
<dbReference type="InterPro" id="IPR019787">
    <property type="entry name" value="Znf_PHD-finger"/>
</dbReference>
<dbReference type="PANTHER" id="PTHR15315:SF26">
    <property type="entry name" value="E3 UBIQUITIN-PROTEIN LIGASE NRDP1"/>
    <property type="match status" value="1"/>
</dbReference>
<dbReference type="Pfam" id="PF13639">
    <property type="entry name" value="zf-RING_2"/>
    <property type="match status" value="1"/>
</dbReference>
<dbReference type="GO" id="GO:0008270">
    <property type="term" value="F:zinc ion binding"/>
    <property type="evidence" value="ECO:0007669"/>
    <property type="project" value="UniProtKB-KW"/>
</dbReference>
<dbReference type="Pfam" id="PF00628">
    <property type="entry name" value="PHD"/>
    <property type="match status" value="1"/>
</dbReference>
<feature type="domain" description="PHD-type" evidence="6">
    <location>
        <begin position="63"/>
        <end position="183"/>
    </location>
</feature>
<evidence type="ECO:0000256" key="5">
    <source>
        <dbReference type="SAM" id="MobiDB-lite"/>
    </source>
</evidence>
<dbReference type="PROSITE" id="PS50089">
    <property type="entry name" value="ZF_RING_2"/>
    <property type="match status" value="1"/>
</dbReference>
<evidence type="ECO:0000259" key="7">
    <source>
        <dbReference type="PROSITE" id="PS50089"/>
    </source>
</evidence>
<dbReference type="SUPFAM" id="SSF57850">
    <property type="entry name" value="RING/U-box"/>
    <property type="match status" value="1"/>
</dbReference>
<evidence type="ECO:0000313" key="9">
    <source>
        <dbReference type="Proteomes" id="UP000236161"/>
    </source>
</evidence>
<dbReference type="InterPro" id="IPR001965">
    <property type="entry name" value="Znf_PHD"/>
</dbReference>
<dbReference type="SUPFAM" id="SSF57903">
    <property type="entry name" value="FYVE/PHD zinc finger"/>
    <property type="match status" value="1"/>
</dbReference>
<dbReference type="InterPro" id="IPR001841">
    <property type="entry name" value="Znf_RING"/>
</dbReference>
<evidence type="ECO:0000259" key="6">
    <source>
        <dbReference type="PROSITE" id="PS50016"/>
    </source>
</evidence>
<dbReference type="InterPro" id="IPR017907">
    <property type="entry name" value="Znf_RING_CS"/>
</dbReference>
<evidence type="ECO:0000256" key="1">
    <source>
        <dbReference type="ARBA" id="ARBA00022723"/>
    </source>
</evidence>
<feature type="compositionally biased region" description="Basic and acidic residues" evidence="5">
    <location>
        <begin position="977"/>
        <end position="987"/>
    </location>
</feature>
<dbReference type="GO" id="GO:0016567">
    <property type="term" value="P:protein ubiquitination"/>
    <property type="evidence" value="ECO:0007669"/>
    <property type="project" value="TreeGrafter"/>
</dbReference>
<dbReference type="InterPro" id="IPR013083">
    <property type="entry name" value="Znf_RING/FYVE/PHD"/>
</dbReference>
<dbReference type="EMBL" id="KZ454830">
    <property type="protein sequence ID" value="PKA45738.1"/>
    <property type="molecule type" value="Genomic_DNA"/>
</dbReference>
<keyword evidence="9" id="KW-1185">Reference proteome</keyword>
<dbReference type="SMART" id="SM00184">
    <property type="entry name" value="RING"/>
    <property type="match status" value="1"/>
</dbReference>
<evidence type="ECO:0000256" key="4">
    <source>
        <dbReference type="PROSITE-ProRule" id="PRU00175"/>
    </source>
</evidence>
<dbReference type="PROSITE" id="PS00518">
    <property type="entry name" value="ZF_RING_1"/>
    <property type="match status" value="1"/>
</dbReference>
<dbReference type="InterPro" id="IPR011011">
    <property type="entry name" value="Znf_FYVE_PHD"/>
</dbReference>
<feature type="domain" description="RING-type" evidence="7">
    <location>
        <begin position="31"/>
        <end position="70"/>
    </location>
</feature>
<evidence type="ECO:0000256" key="2">
    <source>
        <dbReference type="ARBA" id="ARBA00022771"/>
    </source>
</evidence>
<dbReference type="PROSITE" id="PS50016">
    <property type="entry name" value="ZF_PHD_2"/>
    <property type="match status" value="1"/>
</dbReference>
<dbReference type="Gene3D" id="3.30.40.10">
    <property type="entry name" value="Zinc/RING finger domain, C3HC4 (zinc finger)"/>
    <property type="match status" value="2"/>
</dbReference>
<reference evidence="8 9" key="1">
    <citation type="journal article" date="2017" name="Nature">
        <title>The Apostasia genome and the evolution of orchids.</title>
        <authorList>
            <person name="Zhang G.Q."/>
            <person name="Liu K.W."/>
            <person name="Li Z."/>
            <person name="Lohaus R."/>
            <person name="Hsiao Y.Y."/>
            <person name="Niu S.C."/>
            <person name="Wang J.Y."/>
            <person name="Lin Y.C."/>
            <person name="Xu Q."/>
            <person name="Chen L.J."/>
            <person name="Yoshida K."/>
            <person name="Fujiwara S."/>
            <person name="Wang Z.W."/>
            <person name="Zhang Y.Q."/>
            <person name="Mitsuda N."/>
            <person name="Wang M."/>
            <person name="Liu G.H."/>
            <person name="Pecoraro L."/>
            <person name="Huang H.X."/>
            <person name="Xiao X.J."/>
            <person name="Lin M."/>
            <person name="Wu X.Y."/>
            <person name="Wu W.L."/>
            <person name="Chen Y.Y."/>
            <person name="Chang S.B."/>
            <person name="Sakamoto S."/>
            <person name="Ohme-Takagi M."/>
            <person name="Yagi M."/>
            <person name="Zeng S.J."/>
            <person name="Shen C.Y."/>
            <person name="Yeh C.M."/>
            <person name="Luo Y.B."/>
            <person name="Tsai W.C."/>
            <person name="Van de Peer Y."/>
            <person name="Liu Z.J."/>
        </authorList>
    </citation>
    <scope>NUCLEOTIDE SEQUENCE [LARGE SCALE GENOMIC DNA]</scope>
    <source>
        <strain evidence="9">cv. Shenzhen</strain>
        <tissue evidence="8">Stem</tissue>
    </source>
</reference>
<feature type="compositionally biased region" description="Polar residues" evidence="5">
    <location>
        <begin position="504"/>
        <end position="516"/>
    </location>
</feature>
<keyword evidence="2 4" id="KW-0863">Zinc-finger</keyword>
<evidence type="ECO:0000313" key="8">
    <source>
        <dbReference type="EMBL" id="PKA45738.1"/>
    </source>
</evidence>
<proteinExistence type="predicted"/>
<feature type="region of interest" description="Disordered" evidence="5">
    <location>
        <begin position="975"/>
        <end position="1009"/>
    </location>
</feature>
<accession>A0A2H9ZR22</accession>
<dbReference type="STRING" id="1088818.A0A2H9ZR22"/>
<dbReference type="GO" id="GO:0061630">
    <property type="term" value="F:ubiquitin protein ligase activity"/>
    <property type="evidence" value="ECO:0007669"/>
    <property type="project" value="TreeGrafter"/>
</dbReference>
<dbReference type="PANTHER" id="PTHR15315">
    <property type="entry name" value="RING FINGER PROTEIN 41, 151"/>
    <property type="match status" value="1"/>
</dbReference>
<feature type="region of interest" description="Disordered" evidence="5">
    <location>
        <begin position="504"/>
        <end position="528"/>
    </location>
</feature>
<evidence type="ECO:0000256" key="3">
    <source>
        <dbReference type="ARBA" id="ARBA00022833"/>
    </source>
</evidence>
<dbReference type="SMART" id="SM00249">
    <property type="entry name" value="PHD"/>
    <property type="match status" value="1"/>
</dbReference>
<name>A0A2H9ZR22_9ASPA</name>
<protein>
    <recommendedName>
        <fullName evidence="10">PHD and RING finger domain-containing protein 1</fullName>
    </recommendedName>
</protein>
<dbReference type="Proteomes" id="UP000236161">
    <property type="component" value="Unassembled WGS sequence"/>
</dbReference>
<keyword evidence="3" id="KW-0862">Zinc</keyword>
<organism evidence="8 9">
    <name type="scientific">Apostasia shenzhenica</name>
    <dbReference type="NCBI Taxonomy" id="1088818"/>
    <lineage>
        <taxon>Eukaryota</taxon>
        <taxon>Viridiplantae</taxon>
        <taxon>Streptophyta</taxon>
        <taxon>Embryophyta</taxon>
        <taxon>Tracheophyta</taxon>
        <taxon>Spermatophyta</taxon>
        <taxon>Magnoliopsida</taxon>
        <taxon>Liliopsida</taxon>
        <taxon>Asparagales</taxon>
        <taxon>Orchidaceae</taxon>
        <taxon>Apostasioideae</taxon>
        <taxon>Apostasia</taxon>
    </lineage>
</organism>
<keyword evidence="1" id="KW-0479">Metal-binding</keyword>
<sequence>MDLEVSTDDESEATFLDDEDCNVDSEFDERCGICLDIVIDRGVLDCCDHWFCFACIDNWATITNLCPICKSDFQLITCLPVFDTIGCLRSEKHALSSNADWCVQGKNNTLSFPSYYISEDIVRCLEGDQCKMRSGSQIAGDDLTCDTSIACDSCDIWYHALCVGFNPELAFEKSWLCPRCISNEVQCKSDAVSLPNLGKYAAQQSAATEWPVDPFLLGKVSVSVADAGETALVVSLIDGQQKASSKNSILARLDADIEDETVVGESELQANDDYYIQLSSKNLVCSPDKGVHVSAVDADINSEAFFDILPEIMDVHPDIDLKEPSFMSSFSEDASMMKQRNDISDSLLLPSIFQDMPLPLCYSAGRGDDDKHLNMEETRTDSFNSDVCEDLPKVACDLPSAKDELNSKSGEMVHVSMAASSPSAENLDTGSCKDMELDMCQNNRKAGKLILKHRMDQPYTIKVNQINDCHASSDFQAHNFTKKLKSEGTSKMLPPQSQCVVPLSDSSHGFSRNNGDASFRSAKPENAETSDIMSIVQENDCASHEMPVNMTDACKLRDKKDGICGLRVKKILRNVGDKKETSILAQKLGKEIREVVHKKGLKDIGKNNALDERLLEAFRSAMVKPKIEVVSKSQVFRGGAKKHILLKGKTRENLTKKIYGTASGRRRHAWVRDLEVEFWKHRCGRAEPEKVETLQSVLELLKKATDPYSDSSARDQACQEEAAKSILSRVYLADASLFPRKADIKPLSSQSESSEIEKYNLNLEKKAGYVSTESLAIDQKNSRQNPSGTSKSSVRLNANLFDLTGKSLHAPSFHGESSNNGVVPELKSAASSCSKRSVAISKEQSCPSDARSEKRKWALEFLARRADSMCTTVDKRKEDHVLLKGKYPLIAQLPRDMHPVPASSCHNKVSVSIRQSQLYRITEHYLRKTNQSVIRRTAETELAVADAVNAEKEIFERSNSKLVYVNLCSQALSHHSNRSESAERSVSDSKIANSEVHDEVAEVPTSQTETVGWSNVEEALKMAGLYSDSPPSSPFIDTKDSNEYETSQRNMEETLTSCANDNILFSANTEQDASSCQSTGKETSARNESAAHDCNNLSGKLQYDFFNASAQEETGAENSKENVGMDECLLEKISEGDAHNEPYLQECRVIHAKVECRMNRVCDKDVEVLMKQPLDSTDLKNTFCVGEDNYLLKDENGHCMLETKSCTDNLAGGSTLIDDSAAGRENSQTCVRENSKINSVISPNQDDVKATNEKSLMLSISKKVEAYIKEHIRPLYKSGVITVEQYRWAAGKSVDKVMKFHRKAKNANFLIKEGEKVKKLAEQYVEAAQQKELK</sequence>
<evidence type="ECO:0008006" key="10">
    <source>
        <dbReference type="Google" id="ProtNLM"/>
    </source>
</evidence>